<keyword evidence="2" id="KW-1185">Reference proteome</keyword>
<dbReference type="RefSeq" id="WP_157589830.1">
    <property type="nucleotide sequence ID" value="NZ_WPIN01000019.1"/>
</dbReference>
<accession>A0A7K1SMK8</accession>
<proteinExistence type="predicted"/>
<comment type="caution">
    <text evidence="1">The sequence shown here is derived from an EMBL/GenBank/DDBJ whole genome shotgun (WGS) entry which is preliminary data.</text>
</comment>
<organism evidence="1 2">
    <name type="scientific">Spirosoma arboris</name>
    <dbReference type="NCBI Taxonomy" id="2682092"/>
    <lineage>
        <taxon>Bacteria</taxon>
        <taxon>Pseudomonadati</taxon>
        <taxon>Bacteroidota</taxon>
        <taxon>Cytophagia</taxon>
        <taxon>Cytophagales</taxon>
        <taxon>Cytophagaceae</taxon>
        <taxon>Spirosoma</taxon>
    </lineage>
</organism>
<evidence type="ECO:0000313" key="1">
    <source>
        <dbReference type="EMBL" id="MVM35018.1"/>
    </source>
</evidence>
<reference evidence="1 2" key="1">
    <citation type="submission" date="2019-12" db="EMBL/GenBank/DDBJ databases">
        <title>Spirosoma sp. HMF4905 genome sequencing and assembly.</title>
        <authorList>
            <person name="Kang H."/>
            <person name="Cha I."/>
            <person name="Kim H."/>
            <person name="Joh K."/>
        </authorList>
    </citation>
    <scope>NUCLEOTIDE SEQUENCE [LARGE SCALE GENOMIC DNA]</scope>
    <source>
        <strain evidence="1 2">HMF4905</strain>
    </source>
</reference>
<evidence type="ECO:0000313" key="2">
    <source>
        <dbReference type="Proteomes" id="UP000436006"/>
    </source>
</evidence>
<dbReference type="EMBL" id="WPIN01000019">
    <property type="protein sequence ID" value="MVM35018.1"/>
    <property type="molecule type" value="Genomic_DNA"/>
</dbReference>
<dbReference type="Proteomes" id="UP000436006">
    <property type="component" value="Unassembled WGS sequence"/>
</dbReference>
<protein>
    <submittedName>
        <fullName evidence="1">Uncharacterized protein</fullName>
    </submittedName>
</protein>
<dbReference type="AlphaFoldDB" id="A0A7K1SMK8"/>
<sequence>MERISSSKLPLTSLTKEACQTLFALAFGYAPPLERLYTFSNGALTIRFDDRSIFLDPTGLVLVMDQEDRALSFNARKLITQLDAYNVVFGDDFISKLLN</sequence>
<name>A0A7K1SMK8_9BACT</name>
<gene>
    <name evidence="1" type="ORF">GO755_33635</name>
</gene>